<gene>
    <name evidence="1" type="ORF">WJX72_010532</name>
</gene>
<dbReference type="Proteomes" id="UP001489004">
    <property type="component" value="Unassembled WGS sequence"/>
</dbReference>
<dbReference type="SUPFAM" id="SSF56399">
    <property type="entry name" value="ADP-ribosylation"/>
    <property type="match status" value="1"/>
</dbReference>
<organism evidence="1 2">
    <name type="scientific">[Myrmecia] bisecta</name>
    <dbReference type="NCBI Taxonomy" id="41462"/>
    <lineage>
        <taxon>Eukaryota</taxon>
        <taxon>Viridiplantae</taxon>
        <taxon>Chlorophyta</taxon>
        <taxon>core chlorophytes</taxon>
        <taxon>Trebouxiophyceae</taxon>
        <taxon>Trebouxiales</taxon>
        <taxon>Trebouxiaceae</taxon>
        <taxon>Myrmecia</taxon>
    </lineage>
</organism>
<keyword evidence="2" id="KW-1185">Reference proteome</keyword>
<name>A0AAW1PUB9_9CHLO</name>
<dbReference type="EMBL" id="JALJOR010000008">
    <property type="protein sequence ID" value="KAK9813204.1"/>
    <property type="molecule type" value="Genomic_DNA"/>
</dbReference>
<dbReference type="AlphaFoldDB" id="A0AAW1PUB9"/>
<accession>A0AAW1PUB9</accession>
<dbReference type="Gene3D" id="3.90.228.10">
    <property type="match status" value="1"/>
</dbReference>
<comment type="caution">
    <text evidence="1">The sequence shown here is derived from an EMBL/GenBank/DDBJ whole genome shotgun (WGS) entry which is preliminary data.</text>
</comment>
<sequence length="167" mass="18042">MSDLHLVDTNTAEFKQIAQLAFHPVRQIKRVDVPARKAKFQSYVNSLVSSVTVRVCHGTPAVANANNIARHGPDFARTGSHVGSAFGQGFYTATDVETPAGYATASGAEQCVNLLRDVDLQNAGIMEHLFRMEAQQFTQGLPMYARKGEFLTKLHGARGVVLKGGAV</sequence>
<evidence type="ECO:0000313" key="1">
    <source>
        <dbReference type="EMBL" id="KAK9813204.1"/>
    </source>
</evidence>
<protein>
    <recommendedName>
        <fullName evidence="3">Poly [ADP-ribose] polymerase</fullName>
    </recommendedName>
</protein>
<evidence type="ECO:0008006" key="3">
    <source>
        <dbReference type="Google" id="ProtNLM"/>
    </source>
</evidence>
<evidence type="ECO:0000313" key="2">
    <source>
        <dbReference type="Proteomes" id="UP001489004"/>
    </source>
</evidence>
<proteinExistence type="predicted"/>
<reference evidence="1 2" key="1">
    <citation type="journal article" date="2024" name="Nat. Commun.">
        <title>Phylogenomics reveals the evolutionary origins of lichenization in chlorophyte algae.</title>
        <authorList>
            <person name="Puginier C."/>
            <person name="Libourel C."/>
            <person name="Otte J."/>
            <person name="Skaloud P."/>
            <person name="Haon M."/>
            <person name="Grisel S."/>
            <person name="Petersen M."/>
            <person name="Berrin J.G."/>
            <person name="Delaux P.M."/>
            <person name="Dal Grande F."/>
            <person name="Keller J."/>
        </authorList>
    </citation>
    <scope>NUCLEOTIDE SEQUENCE [LARGE SCALE GENOMIC DNA]</scope>
    <source>
        <strain evidence="1 2">SAG 2043</strain>
    </source>
</reference>